<dbReference type="EMBL" id="SMKU01000011">
    <property type="protein sequence ID" value="TDD95457.1"/>
    <property type="molecule type" value="Genomic_DNA"/>
</dbReference>
<accession>A0A4V2YZ20</accession>
<keyword evidence="2" id="KW-1133">Transmembrane helix</keyword>
<evidence type="ECO:0000256" key="1">
    <source>
        <dbReference type="SAM" id="MobiDB-lite"/>
    </source>
</evidence>
<feature type="transmembrane region" description="Helical" evidence="2">
    <location>
        <begin position="69"/>
        <end position="90"/>
    </location>
</feature>
<dbReference type="NCBIfam" id="NF038083">
    <property type="entry name" value="CU044_5270_fam"/>
    <property type="match status" value="1"/>
</dbReference>
<protein>
    <recommendedName>
        <fullName evidence="5">CU044_5270 family protein</fullName>
    </recommendedName>
</protein>
<reference evidence="3 4" key="1">
    <citation type="submission" date="2019-03" db="EMBL/GenBank/DDBJ databases">
        <title>Draft genome sequences of novel Actinobacteria.</title>
        <authorList>
            <person name="Sahin N."/>
            <person name="Ay H."/>
            <person name="Saygin H."/>
        </authorList>
    </citation>
    <scope>NUCLEOTIDE SEQUENCE [LARGE SCALE GENOMIC DNA]</scope>
    <source>
        <strain evidence="3 4">H3C3</strain>
    </source>
</reference>
<dbReference type="OrthoDB" id="3612087at2"/>
<keyword evidence="2" id="KW-0812">Transmembrane</keyword>
<evidence type="ECO:0000256" key="2">
    <source>
        <dbReference type="SAM" id="Phobius"/>
    </source>
</evidence>
<proteinExistence type="predicted"/>
<gene>
    <name evidence="3" type="ORF">E1298_04960</name>
</gene>
<comment type="caution">
    <text evidence="3">The sequence shown here is derived from an EMBL/GenBank/DDBJ whole genome shotgun (WGS) entry which is preliminary data.</text>
</comment>
<dbReference type="Proteomes" id="UP000294513">
    <property type="component" value="Unassembled WGS sequence"/>
</dbReference>
<dbReference type="RefSeq" id="WP_131889549.1">
    <property type="nucleotide sequence ID" value="NZ_SMKU01000011.1"/>
</dbReference>
<organism evidence="3 4">
    <name type="scientific">Actinomadura rubrisoli</name>
    <dbReference type="NCBI Taxonomy" id="2530368"/>
    <lineage>
        <taxon>Bacteria</taxon>
        <taxon>Bacillati</taxon>
        <taxon>Actinomycetota</taxon>
        <taxon>Actinomycetes</taxon>
        <taxon>Streptosporangiales</taxon>
        <taxon>Thermomonosporaceae</taxon>
        <taxon>Actinomadura</taxon>
    </lineage>
</organism>
<dbReference type="InterPro" id="IPR047789">
    <property type="entry name" value="CU044_5270-like"/>
</dbReference>
<name>A0A4V2YZ20_9ACTN</name>
<keyword evidence="4" id="KW-1185">Reference proteome</keyword>
<dbReference type="AlphaFoldDB" id="A0A4V2YZ20"/>
<sequence length="350" mass="36663">MNPAVENDVQEVRRMLAPANPCPPGGLSGAARDAAGEAAYARVTASGTSTGAESRRAARSRRGVPSRRATVRLVAVGGLAVAVAAGVTVVQGAGGVDKDGKPRPVVPGLPAGGGVANAQEVLTKAADAAQARPFTAPRPGQWIYTETRYRRSPMPGPGKVIKPGTPLKTVVDRMWMREDGTRMGLYERGKLVTTATGGGFPPVDYPSVSKLPRDPDRMLAWARGTEAPLEGGPDAWAFAALSSLLLNNAVIPPAQTAAAYKALAKIPGVTLDKKAVDDQGHRVLSVSRVAEGWVRNAVLLDPSTYAYRGHRATVVKDHKFEEGGAFKKGATESIGVRLAYGIVDRPGQRP</sequence>
<evidence type="ECO:0000313" key="4">
    <source>
        <dbReference type="Proteomes" id="UP000294513"/>
    </source>
</evidence>
<evidence type="ECO:0000313" key="3">
    <source>
        <dbReference type="EMBL" id="TDD95457.1"/>
    </source>
</evidence>
<keyword evidence="2" id="KW-0472">Membrane</keyword>
<evidence type="ECO:0008006" key="5">
    <source>
        <dbReference type="Google" id="ProtNLM"/>
    </source>
</evidence>
<feature type="region of interest" description="Disordered" evidence="1">
    <location>
        <begin position="44"/>
        <end position="65"/>
    </location>
</feature>